<feature type="region of interest" description="Disordered" evidence="1">
    <location>
        <begin position="1"/>
        <end position="154"/>
    </location>
</feature>
<protein>
    <submittedName>
        <fullName evidence="2">Uncharacterized protein</fullName>
    </submittedName>
</protein>
<feature type="compositionally biased region" description="Basic and acidic residues" evidence="1">
    <location>
        <begin position="119"/>
        <end position="137"/>
    </location>
</feature>
<keyword evidence="3" id="KW-1185">Reference proteome</keyword>
<dbReference type="EMBL" id="BQNB010018931">
    <property type="protein sequence ID" value="GJT79789.1"/>
    <property type="molecule type" value="Genomic_DNA"/>
</dbReference>
<evidence type="ECO:0000313" key="3">
    <source>
        <dbReference type="Proteomes" id="UP001151760"/>
    </source>
</evidence>
<feature type="compositionally biased region" description="Low complexity" evidence="1">
    <location>
        <begin position="84"/>
        <end position="100"/>
    </location>
</feature>
<feature type="compositionally biased region" description="Acidic residues" evidence="1">
    <location>
        <begin position="43"/>
        <end position="58"/>
    </location>
</feature>
<feature type="compositionally biased region" description="Polar residues" evidence="1">
    <location>
        <begin position="1"/>
        <end position="24"/>
    </location>
</feature>
<feature type="compositionally biased region" description="Polar residues" evidence="1">
    <location>
        <begin position="142"/>
        <end position="154"/>
    </location>
</feature>
<reference evidence="2" key="2">
    <citation type="submission" date="2022-01" db="EMBL/GenBank/DDBJ databases">
        <authorList>
            <person name="Yamashiro T."/>
            <person name="Shiraishi A."/>
            <person name="Satake H."/>
            <person name="Nakayama K."/>
        </authorList>
    </citation>
    <scope>NUCLEOTIDE SEQUENCE</scope>
</reference>
<sequence length="154" mass="17076">MSTPTHPNSEISSQTVGAQSSQLPTPFPDDPYVAVRQTHLVDTDTESDQEETPSEVEEFQPLVSRAPLTDEEFEVSKPSDARITPSHSSASSNSTTPLLPGTDIKEKDEKRSQNNKTRLGMEKQEKTKSKSKPKPEKVNPSQPRQIQKSTCEEI</sequence>
<name>A0ABQ5GWT1_9ASTR</name>
<reference evidence="2" key="1">
    <citation type="journal article" date="2022" name="Int. J. Mol. Sci.">
        <title>Draft Genome of Tanacetum Coccineum: Genomic Comparison of Closely Related Tanacetum-Family Plants.</title>
        <authorList>
            <person name="Yamashiro T."/>
            <person name="Shiraishi A."/>
            <person name="Nakayama K."/>
            <person name="Satake H."/>
        </authorList>
    </citation>
    <scope>NUCLEOTIDE SEQUENCE</scope>
</reference>
<comment type="caution">
    <text evidence="2">The sequence shown here is derived from an EMBL/GenBank/DDBJ whole genome shotgun (WGS) entry which is preliminary data.</text>
</comment>
<dbReference type="Proteomes" id="UP001151760">
    <property type="component" value="Unassembled WGS sequence"/>
</dbReference>
<accession>A0ABQ5GWT1</accession>
<proteinExistence type="predicted"/>
<evidence type="ECO:0000313" key="2">
    <source>
        <dbReference type="EMBL" id="GJT79789.1"/>
    </source>
</evidence>
<evidence type="ECO:0000256" key="1">
    <source>
        <dbReference type="SAM" id="MobiDB-lite"/>
    </source>
</evidence>
<feature type="compositionally biased region" description="Basic and acidic residues" evidence="1">
    <location>
        <begin position="103"/>
        <end position="112"/>
    </location>
</feature>
<gene>
    <name evidence="2" type="ORF">Tco_1054131</name>
</gene>
<organism evidence="2 3">
    <name type="scientific">Tanacetum coccineum</name>
    <dbReference type="NCBI Taxonomy" id="301880"/>
    <lineage>
        <taxon>Eukaryota</taxon>
        <taxon>Viridiplantae</taxon>
        <taxon>Streptophyta</taxon>
        <taxon>Embryophyta</taxon>
        <taxon>Tracheophyta</taxon>
        <taxon>Spermatophyta</taxon>
        <taxon>Magnoliopsida</taxon>
        <taxon>eudicotyledons</taxon>
        <taxon>Gunneridae</taxon>
        <taxon>Pentapetalae</taxon>
        <taxon>asterids</taxon>
        <taxon>campanulids</taxon>
        <taxon>Asterales</taxon>
        <taxon>Asteraceae</taxon>
        <taxon>Asteroideae</taxon>
        <taxon>Anthemideae</taxon>
        <taxon>Anthemidinae</taxon>
        <taxon>Tanacetum</taxon>
    </lineage>
</organism>